<evidence type="ECO:0000256" key="1">
    <source>
        <dbReference type="ARBA" id="ARBA00004604"/>
    </source>
</evidence>
<dbReference type="PANTHER" id="PTHR13243:SF1">
    <property type="entry name" value="NUCLEOLAR PROTEIN 16"/>
    <property type="match status" value="1"/>
</dbReference>
<reference evidence="5 6" key="1">
    <citation type="submission" date="2016-10" db="EMBL/GenBank/DDBJ databases">
        <title>Reductive evolution of mitochondrial metabolism and differential evolution of invasion-related proteins in Cryptosporidium.</title>
        <authorList>
            <person name="Liu S."/>
            <person name="Roellig D.M."/>
            <person name="Guo Y."/>
            <person name="Li N."/>
            <person name="Frace M.A."/>
            <person name="Tang K."/>
            <person name="Zhang L."/>
            <person name="Feng Y."/>
            <person name="Xiao L."/>
        </authorList>
    </citation>
    <scope>NUCLEOTIDE SEQUENCE [LARGE SCALE GENOMIC DNA]</scope>
    <source>
        <strain evidence="5">30847</strain>
    </source>
</reference>
<dbReference type="EMBL" id="LRBS01000086">
    <property type="protein sequence ID" value="OII75663.1"/>
    <property type="molecule type" value="Genomic_DNA"/>
</dbReference>
<dbReference type="OrthoDB" id="285729at2759"/>
<name>A0A1J4MNP9_9CRYT</name>
<dbReference type="AlphaFoldDB" id="A0A1J4MNP9"/>
<proteinExistence type="inferred from homology"/>
<dbReference type="GO" id="GO:0042273">
    <property type="term" value="P:ribosomal large subunit biogenesis"/>
    <property type="evidence" value="ECO:0007669"/>
    <property type="project" value="TreeGrafter"/>
</dbReference>
<dbReference type="GeneID" id="92367277"/>
<evidence type="ECO:0000256" key="2">
    <source>
        <dbReference type="ARBA" id="ARBA00008479"/>
    </source>
</evidence>
<evidence type="ECO:0000256" key="4">
    <source>
        <dbReference type="ARBA" id="ARBA00023242"/>
    </source>
</evidence>
<comment type="similarity">
    <text evidence="2">Belongs to the NOP16 family.</text>
</comment>
<evidence type="ECO:0000256" key="3">
    <source>
        <dbReference type="ARBA" id="ARBA00015522"/>
    </source>
</evidence>
<gene>
    <name evidence="5" type="ORF">cand_030930</name>
</gene>
<organism evidence="5 6">
    <name type="scientific">Cryptosporidium andersoni</name>
    <dbReference type="NCBI Taxonomy" id="117008"/>
    <lineage>
        <taxon>Eukaryota</taxon>
        <taxon>Sar</taxon>
        <taxon>Alveolata</taxon>
        <taxon>Apicomplexa</taxon>
        <taxon>Conoidasida</taxon>
        <taxon>Coccidia</taxon>
        <taxon>Eucoccidiorida</taxon>
        <taxon>Eimeriorina</taxon>
        <taxon>Cryptosporidiidae</taxon>
        <taxon>Cryptosporidium</taxon>
    </lineage>
</organism>
<comment type="subcellular location">
    <subcellularLocation>
        <location evidence="1">Nucleus</location>
        <location evidence="1">Nucleolus</location>
    </subcellularLocation>
</comment>
<keyword evidence="6" id="KW-1185">Reference proteome</keyword>
<keyword evidence="4" id="KW-0539">Nucleus</keyword>
<evidence type="ECO:0000313" key="5">
    <source>
        <dbReference type="EMBL" id="OII75663.1"/>
    </source>
</evidence>
<dbReference type="PANTHER" id="PTHR13243">
    <property type="entry name" value="HSPC111 PROTEIN-RELATED"/>
    <property type="match status" value="1"/>
</dbReference>
<accession>A0A1J4MNP9</accession>
<dbReference type="Proteomes" id="UP000186804">
    <property type="component" value="Unassembled WGS sequence"/>
</dbReference>
<dbReference type="InterPro" id="IPR019002">
    <property type="entry name" value="Ribosome_biogenesis_Nop16"/>
</dbReference>
<dbReference type="RefSeq" id="XP_067067509.1">
    <property type="nucleotide sequence ID" value="XM_067213319.1"/>
</dbReference>
<protein>
    <recommendedName>
        <fullName evidence="3">Nucleolar protein 16</fullName>
    </recommendedName>
</protein>
<dbReference type="Pfam" id="PF09420">
    <property type="entry name" value="Nop16"/>
    <property type="match status" value="1"/>
</dbReference>
<sequence>MAIKLSRKRKLHRVSRRTKNQRRLYVNLEKQIRDKAVRSRWSNRKTVSQNLKIIHTSDILKEIPESTFVSTHKKLGEREHGIIQRLYEKYGNDVISMSRDMRRNPYQWNSNQCEKRLKIYKAL</sequence>
<dbReference type="GO" id="GO:0005730">
    <property type="term" value="C:nucleolus"/>
    <property type="evidence" value="ECO:0007669"/>
    <property type="project" value="UniProtKB-SubCell"/>
</dbReference>
<evidence type="ECO:0000313" key="6">
    <source>
        <dbReference type="Proteomes" id="UP000186804"/>
    </source>
</evidence>
<comment type="caution">
    <text evidence="5">The sequence shown here is derived from an EMBL/GenBank/DDBJ whole genome shotgun (WGS) entry which is preliminary data.</text>
</comment>
<dbReference type="VEuPathDB" id="CryptoDB:cand_030930"/>